<feature type="non-terminal residue" evidence="2">
    <location>
        <position position="50"/>
    </location>
</feature>
<sequence>AKFNLVNIPVISHGLAVLPGTYSNFIITGFIAGFLSQFYAYRYRKRWWTK</sequence>
<keyword evidence="1" id="KW-1133">Transmembrane helix</keyword>
<name>A0A9N9IHZ4_9GLOM</name>
<protein>
    <submittedName>
        <fullName evidence="2">22074_t:CDS:1</fullName>
    </submittedName>
</protein>
<organism evidence="2 3">
    <name type="scientific">Cetraspora pellucida</name>
    <dbReference type="NCBI Taxonomy" id="1433469"/>
    <lineage>
        <taxon>Eukaryota</taxon>
        <taxon>Fungi</taxon>
        <taxon>Fungi incertae sedis</taxon>
        <taxon>Mucoromycota</taxon>
        <taxon>Glomeromycotina</taxon>
        <taxon>Glomeromycetes</taxon>
        <taxon>Diversisporales</taxon>
        <taxon>Gigasporaceae</taxon>
        <taxon>Cetraspora</taxon>
    </lineage>
</organism>
<feature type="transmembrane region" description="Helical" evidence="1">
    <location>
        <begin position="22"/>
        <end position="41"/>
    </location>
</feature>
<comment type="caution">
    <text evidence="2">The sequence shown here is derived from an EMBL/GenBank/DDBJ whole genome shotgun (WGS) entry which is preliminary data.</text>
</comment>
<evidence type="ECO:0000313" key="3">
    <source>
        <dbReference type="Proteomes" id="UP000789759"/>
    </source>
</evidence>
<dbReference type="EMBL" id="CAJVQA010015168">
    <property type="protein sequence ID" value="CAG8735618.1"/>
    <property type="molecule type" value="Genomic_DNA"/>
</dbReference>
<dbReference type="OrthoDB" id="9986677at2759"/>
<accession>A0A9N9IHZ4</accession>
<reference evidence="2" key="1">
    <citation type="submission" date="2021-06" db="EMBL/GenBank/DDBJ databases">
        <authorList>
            <person name="Kallberg Y."/>
            <person name="Tangrot J."/>
            <person name="Rosling A."/>
        </authorList>
    </citation>
    <scope>NUCLEOTIDE SEQUENCE</scope>
    <source>
        <strain evidence="2">FL966</strain>
    </source>
</reference>
<gene>
    <name evidence="2" type="ORF">CPELLU_LOCUS13775</name>
</gene>
<proteinExistence type="predicted"/>
<keyword evidence="1" id="KW-0812">Transmembrane</keyword>
<dbReference type="AlphaFoldDB" id="A0A9N9IHZ4"/>
<dbReference type="Proteomes" id="UP000789759">
    <property type="component" value="Unassembled WGS sequence"/>
</dbReference>
<keyword evidence="3" id="KW-1185">Reference proteome</keyword>
<evidence type="ECO:0000256" key="1">
    <source>
        <dbReference type="SAM" id="Phobius"/>
    </source>
</evidence>
<evidence type="ECO:0000313" key="2">
    <source>
        <dbReference type="EMBL" id="CAG8735618.1"/>
    </source>
</evidence>
<keyword evidence="1" id="KW-0472">Membrane</keyword>